<evidence type="ECO:0000256" key="12">
    <source>
        <dbReference type="ARBA" id="ARBA00049954"/>
    </source>
</evidence>
<dbReference type="GO" id="GO:0004413">
    <property type="term" value="F:homoserine kinase activity"/>
    <property type="evidence" value="ECO:0007669"/>
    <property type="project" value="UniProtKB-UniRule"/>
</dbReference>
<comment type="pathway">
    <text evidence="1 13">Amino-acid biosynthesis; L-threonine biosynthesis; L-threonine from L-aspartate: step 4/5.</text>
</comment>
<reference evidence="16 17" key="1">
    <citation type="submission" date="2018-05" db="EMBL/GenBank/DDBJ databases">
        <title>Genetic diversity of glacier-inhabiting Cryobacterium bacteria in China and description of Cryobacterium mengkeensis sp. nov. and Arthrobacter glacialis sp. nov.</title>
        <authorList>
            <person name="Liu Q."/>
            <person name="Xin Y.-H."/>
        </authorList>
    </citation>
    <scope>NUCLEOTIDE SEQUENCE [LARGE SCALE GENOMIC DNA]</scope>
    <source>
        <strain evidence="16 17">SK-1</strain>
    </source>
</reference>
<dbReference type="PANTHER" id="PTHR20861">
    <property type="entry name" value="HOMOSERINE/4-DIPHOSPHOCYTIDYL-2-C-METHYL-D-ERYTHRITOL KINASE"/>
    <property type="match status" value="1"/>
</dbReference>
<dbReference type="OrthoDB" id="9769912at2"/>
<keyword evidence="13" id="KW-0963">Cytoplasm</keyword>
<dbReference type="GO" id="GO:0009088">
    <property type="term" value="P:threonine biosynthetic process"/>
    <property type="evidence" value="ECO:0007669"/>
    <property type="project" value="UniProtKB-UniRule"/>
</dbReference>
<dbReference type="EC" id="2.7.1.39" evidence="3 13"/>
<dbReference type="GO" id="GO:0005524">
    <property type="term" value="F:ATP binding"/>
    <property type="evidence" value="ECO:0007669"/>
    <property type="project" value="UniProtKB-UniRule"/>
</dbReference>
<dbReference type="PIRSF" id="PIRSF000676">
    <property type="entry name" value="Homoser_kin"/>
    <property type="match status" value="1"/>
</dbReference>
<gene>
    <name evidence="13" type="primary">thrB</name>
    <name evidence="16" type="ORF">CTB96_05690</name>
</gene>
<dbReference type="InterPro" id="IPR013750">
    <property type="entry name" value="GHMP_kinase_C_dom"/>
</dbReference>
<keyword evidence="7 13" id="KW-0791">Threonine biosynthesis</keyword>
<comment type="subcellular location">
    <subcellularLocation>
        <location evidence="13">Cytoplasm</location>
    </subcellularLocation>
</comment>
<evidence type="ECO:0000256" key="1">
    <source>
        <dbReference type="ARBA" id="ARBA00005015"/>
    </source>
</evidence>
<feature type="domain" description="GHMP kinase N-terminal" evidence="14">
    <location>
        <begin position="74"/>
        <end position="158"/>
    </location>
</feature>
<evidence type="ECO:0000256" key="8">
    <source>
        <dbReference type="ARBA" id="ARBA00022741"/>
    </source>
</evidence>
<dbReference type="Gene3D" id="3.30.230.10">
    <property type="match status" value="1"/>
</dbReference>
<evidence type="ECO:0000256" key="9">
    <source>
        <dbReference type="ARBA" id="ARBA00022777"/>
    </source>
</evidence>
<dbReference type="PRINTS" id="PR00958">
    <property type="entry name" value="HOMSERKINASE"/>
</dbReference>
<dbReference type="InterPro" id="IPR036554">
    <property type="entry name" value="GHMP_kinase_C_sf"/>
</dbReference>
<dbReference type="EMBL" id="QHLY01000007">
    <property type="protein sequence ID" value="PXA70587.1"/>
    <property type="molecule type" value="Genomic_DNA"/>
</dbReference>
<dbReference type="SUPFAM" id="SSF54211">
    <property type="entry name" value="Ribosomal protein S5 domain 2-like"/>
    <property type="match status" value="1"/>
</dbReference>
<dbReference type="InterPro" id="IPR000870">
    <property type="entry name" value="Homoserine_kinase"/>
</dbReference>
<evidence type="ECO:0000256" key="6">
    <source>
        <dbReference type="ARBA" id="ARBA00022679"/>
    </source>
</evidence>
<dbReference type="RefSeq" id="WP_110125970.1">
    <property type="nucleotide sequence ID" value="NZ_QHLY01000007.1"/>
</dbReference>
<dbReference type="PROSITE" id="PS00627">
    <property type="entry name" value="GHMP_KINASES_ATP"/>
    <property type="match status" value="1"/>
</dbReference>
<dbReference type="GO" id="GO:0005737">
    <property type="term" value="C:cytoplasm"/>
    <property type="evidence" value="ECO:0007669"/>
    <property type="project" value="UniProtKB-SubCell"/>
</dbReference>
<dbReference type="UniPathway" id="UPA00050">
    <property type="reaction ID" value="UER00064"/>
</dbReference>
<dbReference type="SUPFAM" id="SSF55060">
    <property type="entry name" value="GHMP Kinase, C-terminal domain"/>
    <property type="match status" value="1"/>
</dbReference>
<sequence length="322" mass="33730">MTNVLPVEERDLLAGRSVVVKVPATTANLGPGFDTLGLALAHYDHLQVEVTEEPGVFVEVHGVGAGEVPTDESNLVVRAIAHTFAAYGIPLPGLKLIAENVIPHGRGMGSSGAAIVSGIMAAKGLLEGIVDIDSDALLVLATEMEGHPDNVAPALFGGLTIAWMTPEGPRHKKLMVHRGVSPLVLVPQHAMSTALARSLQPESVPHEDAVFNLSRSALLIAALIQSPELLLAATEDKLHQSYRAAAMPETSRLITMLRENGHPAVVSGAGPSILVLASDPGQRLVAAELVAERSETPWQSLMLAVDFKGATVIRTDATDTAA</sequence>
<evidence type="ECO:0000256" key="4">
    <source>
        <dbReference type="ARBA" id="ARBA00017858"/>
    </source>
</evidence>
<comment type="function">
    <text evidence="12 13">Catalyzes the ATP-dependent phosphorylation of L-homoserine to L-homoserine phosphate.</text>
</comment>
<dbReference type="PANTHER" id="PTHR20861:SF1">
    <property type="entry name" value="HOMOSERINE KINASE"/>
    <property type="match status" value="1"/>
</dbReference>
<dbReference type="InterPro" id="IPR006203">
    <property type="entry name" value="GHMP_knse_ATP-bd_CS"/>
</dbReference>
<evidence type="ECO:0000259" key="15">
    <source>
        <dbReference type="Pfam" id="PF08544"/>
    </source>
</evidence>
<comment type="catalytic activity">
    <reaction evidence="11 13">
        <text>L-homoserine + ATP = O-phospho-L-homoserine + ADP + H(+)</text>
        <dbReference type="Rhea" id="RHEA:13985"/>
        <dbReference type="ChEBI" id="CHEBI:15378"/>
        <dbReference type="ChEBI" id="CHEBI:30616"/>
        <dbReference type="ChEBI" id="CHEBI:57476"/>
        <dbReference type="ChEBI" id="CHEBI:57590"/>
        <dbReference type="ChEBI" id="CHEBI:456216"/>
        <dbReference type="EC" id="2.7.1.39"/>
    </reaction>
</comment>
<dbReference type="Gene3D" id="3.30.70.890">
    <property type="entry name" value="GHMP kinase, C-terminal domain"/>
    <property type="match status" value="1"/>
</dbReference>
<keyword evidence="10 13" id="KW-0067">ATP-binding</keyword>
<evidence type="ECO:0000256" key="11">
    <source>
        <dbReference type="ARBA" id="ARBA00049375"/>
    </source>
</evidence>
<dbReference type="InterPro" id="IPR020568">
    <property type="entry name" value="Ribosomal_Su5_D2-typ_SF"/>
</dbReference>
<protein>
    <recommendedName>
        <fullName evidence="4 13">Homoserine kinase</fullName>
        <shortName evidence="13">HK</shortName>
        <shortName evidence="13">HSK</shortName>
        <ecNumber evidence="3 13">2.7.1.39</ecNumber>
    </recommendedName>
</protein>
<dbReference type="InterPro" id="IPR014721">
    <property type="entry name" value="Ribsml_uS5_D2-typ_fold_subgr"/>
</dbReference>
<dbReference type="Proteomes" id="UP000246722">
    <property type="component" value="Unassembled WGS sequence"/>
</dbReference>
<dbReference type="AlphaFoldDB" id="A0A317ZTL6"/>
<name>A0A317ZTL6_9MICO</name>
<evidence type="ECO:0000256" key="3">
    <source>
        <dbReference type="ARBA" id="ARBA00012078"/>
    </source>
</evidence>
<comment type="caution">
    <text evidence="16">The sequence shown here is derived from an EMBL/GenBank/DDBJ whole genome shotgun (WGS) entry which is preliminary data.</text>
</comment>
<accession>A0A317ZTL6</accession>
<evidence type="ECO:0000256" key="13">
    <source>
        <dbReference type="HAMAP-Rule" id="MF_00384"/>
    </source>
</evidence>
<keyword evidence="8 13" id="KW-0547">Nucleotide-binding</keyword>
<keyword evidence="5 13" id="KW-0028">Amino-acid biosynthesis</keyword>
<evidence type="ECO:0000256" key="5">
    <source>
        <dbReference type="ARBA" id="ARBA00022605"/>
    </source>
</evidence>
<evidence type="ECO:0000256" key="10">
    <source>
        <dbReference type="ARBA" id="ARBA00022840"/>
    </source>
</evidence>
<evidence type="ECO:0000256" key="2">
    <source>
        <dbReference type="ARBA" id="ARBA00007370"/>
    </source>
</evidence>
<feature type="binding site" evidence="13">
    <location>
        <begin position="103"/>
        <end position="113"/>
    </location>
    <ligand>
        <name>ATP</name>
        <dbReference type="ChEBI" id="CHEBI:30616"/>
    </ligand>
</feature>
<dbReference type="Pfam" id="PF00288">
    <property type="entry name" value="GHMP_kinases_N"/>
    <property type="match status" value="1"/>
</dbReference>
<proteinExistence type="inferred from homology"/>
<evidence type="ECO:0000313" key="17">
    <source>
        <dbReference type="Proteomes" id="UP000246722"/>
    </source>
</evidence>
<keyword evidence="9 13" id="KW-0418">Kinase</keyword>
<dbReference type="Pfam" id="PF08544">
    <property type="entry name" value="GHMP_kinases_C"/>
    <property type="match status" value="1"/>
</dbReference>
<comment type="similarity">
    <text evidence="2 13">Belongs to the GHMP kinase family. Homoserine kinase subfamily.</text>
</comment>
<evidence type="ECO:0000256" key="7">
    <source>
        <dbReference type="ARBA" id="ARBA00022697"/>
    </source>
</evidence>
<evidence type="ECO:0000313" key="16">
    <source>
        <dbReference type="EMBL" id="PXA70587.1"/>
    </source>
</evidence>
<keyword evidence="6 13" id="KW-0808">Transferase</keyword>
<organism evidence="16 17">
    <name type="scientific">Cryobacterium arcticum</name>
    <dbReference type="NCBI Taxonomy" id="670052"/>
    <lineage>
        <taxon>Bacteria</taxon>
        <taxon>Bacillati</taxon>
        <taxon>Actinomycetota</taxon>
        <taxon>Actinomycetes</taxon>
        <taxon>Micrococcales</taxon>
        <taxon>Microbacteriaceae</taxon>
        <taxon>Cryobacterium</taxon>
    </lineage>
</organism>
<evidence type="ECO:0000259" key="14">
    <source>
        <dbReference type="Pfam" id="PF00288"/>
    </source>
</evidence>
<dbReference type="HAMAP" id="MF_00384">
    <property type="entry name" value="Homoser_kinase"/>
    <property type="match status" value="1"/>
</dbReference>
<dbReference type="InterPro" id="IPR006204">
    <property type="entry name" value="GHMP_kinase_N_dom"/>
</dbReference>
<keyword evidence="17" id="KW-1185">Reference proteome</keyword>
<feature type="domain" description="GHMP kinase C-terminal" evidence="15">
    <location>
        <begin position="235"/>
        <end position="282"/>
    </location>
</feature>
<dbReference type="NCBIfam" id="TIGR00191">
    <property type="entry name" value="thrB"/>
    <property type="match status" value="1"/>
</dbReference>